<sequence length="355" mass="39075">MATDPLSPAIGLQEAIDRAGFSSFRCIADLGFVSWRPPPRNRGKGAPYRYKSLSKATAGQVRNFTVSGETAAPPSLVDSIANITVPITFRTNLPRQVVAHRYPYGQVGVASLYHAANHSTQVDLGTLDFFFGCSALEILSAEKKIRHMVPYLVLKVPGTNMIMVHYDLGKIRQDYSVPGFQFERLVTGQPMSARHNVGFTEHVQVMQIGQYRVLMTAEADATTSAGAQQHPVEVKLLQQGYGGTKVFFQMVGSGSLTLCKGKNRKGVLTSVQTVPLSRMADSLAENNDTASLEQKIIRNMERLKEWDRKGWFAEGKAYRLDFNEAGVMELNAVSRRDTLLPPDAVVKELLATAPK</sequence>
<evidence type="ECO:0000313" key="2">
    <source>
        <dbReference type="Proteomes" id="UP001153069"/>
    </source>
</evidence>
<dbReference type="Proteomes" id="UP001153069">
    <property type="component" value="Unassembled WGS sequence"/>
</dbReference>
<comment type="caution">
    <text evidence="1">The sequence shown here is derived from an EMBL/GenBank/DDBJ whole genome shotgun (WGS) entry which is preliminary data.</text>
</comment>
<dbReference type="EMBL" id="CAICTM010000457">
    <property type="protein sequence ID" value="CAB9510887.1"/>
    <property type="molecule type" value="Genomic_DNA"/>
</dbReference>
<name>A0A9N8DXS5_9STRA</name>
<reference evidence="1" key="1">
    <citation type="submission" date="2020-06" db="EMBL/GenBank/DDBJ databases">
        <authorList>
            <consortium name="Plant Systems Biology data submission"/>
        </authorList>
    </citation>
    <scope>NUCLEOTIDE SEQUENCE</scope>
    <source>
        <strain evidence="1">D6</strain>
    </source>
</reference>
<accession>A0A9N8DXS5</accession>
<proteinExistence type="predicted"/>
<keyword evidence="2" id="KW-1185">Reference proteome</keyword>
<evidence type="ECO:0000313" key="1">
    <source>
        <dbReference type="EMBL" id="CAB9510887.1"/>
    </source>
</evidence>
<gene>
    <name evidence="1" type="ORF">SEMRO_458_G146990.1</name>
</gene>
<dbReference type="AlphaFoldDB" id="A0A9N8DXS5"/>
<dbReference type="OrthoDB" id="47969at2759"/>
<protein>
    <submittedName>
        <fullName evidence="1">Uncharacterized protein</fullName>
    </submittedName>
</protein>
<organism evidence="1 2">
    <name type="scientific">Seminavis robusta</name>
    <dbReference type="NCBI Taxonomy" id="568900"/>
    <lineage>
        <taxon>Eukaryota</taxon>
        <taxon>Sar</taxon>
        <taxon>Stramenopiles</taxon>
        <taxon>Ochrophyta</taxon>
        <taxon>Bacillariophyta</taxon>
        <taxon>Bacillariophyceae</taxon>
        <taxon>Bacillariophycidae</taxon>
        <taxon>Naviculales</taxon>
        <taxon>Naviculaceae</taxon>
        <taxon>Seminavis</taxon>
    </lineage>
</organism>